<proteinExistence type="predicted"/>
<gene>
    <name evidence="1" type="ORF">A_00009</name>
</gene>
<protein>
    <submittedName>
        <fullName evidence="1">Uncharacterized protein</fullName>
    </submittedName>
</protein>
<dbReference type="EMBL" id="KT946773">
    <property type="protein sequence ID" value="AMD83621.1"/>
    <property type="molecule type" value="Genomic_DNA"/>
</dbReference>
<organism evidence="1">
    <name type="scientific">Acinetobacter baumannii</name>
    <dbReference type="NCBI Taxonomy" id="470"/>
    <lineage>
        <taxon>Bacteria</taxon>
        <taxon>Pseudomonadati</taxon>
        <taxon>Pseudomonadota</taxon>
        <taxon>Gammaproteobacteria</taxon>
        <taxon>Moraxellales</taxon>
        <taxon>Moraxellaceae</taxon>
        <taxon>Acinetobacter</taxon>
        <taxon>Acinetobacter calcoaceticus/baumannii complex</taxon>
    </lineage>
</organism>
<dbReference type="AlphaFoldDB" id="A0A125S0T5"/>
<sequence length="71" mass="8035">MYNPRLLLMSTELVNSANIISFPKPCAFCESTEHVQLFAGLMLCRSCQENIKITNPDLFATNDQIQQKAQD</sequence>
<geneLocation type="plasmid" evidence="1">
    <name>pBAL_204</name>
</geneLocation>
<accession>A0A125S0T5</accession>
<evidence type="ECO:0000313" key="1">
    <source>
        <dbReference type="EMBL" id="AMD83621.1"/>
    </source>
</evidence>
<keyword evidence="1" id="KW-0614">Plasmid</keyword>
<name>A0A125S0T5_ACIBA</name>
<reference evidence="1" key="1">
    <citation type="submission" date="2021-07" db="EMBL/GenBank/DDBJ databases">
        <title>Repeated local emergence of carbapenem resistant Acinetobacter baumannii in a single hospital ward.</title>
        <authorList>
            <person name="Schultz M.B."/>
            <person name="Thanh D.P."/>
            <person name="Hoang N.T.D."/>
            <person name="Wick R.R."/>
            <person name="Ingle D.J."/>
            <person name="Hawkey J."/>
            <person name="Edwards D."/>
            <person name="Kenyon J."/>
            <person name="Lan N.P.H."/>
            <person name="Campbell J.I."/>
            <person name="Thwaites G."/>
            <person name="Nhu N.T.K."/>
            <person name="Hall R."/>
            <person name="Fournier-Level A."/>
            <person name="Baker S."/>
            <person name="Holt K.E."/>
        </authorList>
    </citation>
    <scope>NUCLEOTIDE SEQUENCE</scope>
    <source>
        <plasmid evidence="1">pBAL_204</plasmid>
    </source>
</reference>